<name>A0A7J8ME99_9ROSI</name>
<evidence type="ECO:0000256" key="1">
    <source>
        <dbReference type="ARBA" id="ARBA00007626"/>
    </source>
</evidence>
<evidence type="ECO:0000313" key="2">
    <source>
        <dbReference type="EMBL" id="MBA0563029.1"/>
    </source>
</evidence>
<proteinExistence type="inferred from homology"/>
<accession>A0A7J8ME99</accession>
<gene>
    <name evidence="2" type="ORF">Golob_008040</name>
</gene>
<evidence type="ECO:0000313" key="3">
    <source>
        <dbReference type="Proteomes" id="UP000593572"/>
    </source>
</evidence>
<organism evidence="2 3">
    <name type="scientific">Gossypium lobatum</name>
    <dbReference type="NCBI Taxonomy" id="34289"/>
    <lineage>
        <taxon>Eukaryota</taxon>
        <taxon>Viridiplantae</taxon>
        <taxon>Streptophyta</taxon>
        <taxon>Embryophyta</taxon>
        <taxon>Tracheophyta</taxon>
        <taxon>Spermatophyta</taxon>
        <taxon>Magnoliopsida</taxon>
        <taxon>eudicotyledons</taxon>
        <taxon>Gunneridae</taxon>
        <taxon>Pentapetalae</taxon>
        <taxon>rosids</taxon>
        <taxon>malvids</taxon>
        <taxon>Malvales</taxon>
        <taxon>Malvaceae</taxon>
        <taxon>Malvoideae</taxon>
        <taxon>Gossypium</taxon>
    </lineage>
</organism>
<comment type="similarity">
    <text evidence="1">Belongs to the PPR family. P subfamily.</text>
</comment>
<dbReference type="AlphaFoldDB" id="A0A7J8ME99"/>
<dbReference type="GO" id="GO:0005739">
    <property type="term" value="C:mitochondrion"/>
    <property type="evidence" value="ECO:0007669"/>
    <property type="project" value="TreeGrafter"/>
</dbReference>
<evidence type="ECO:0008006" key="4">
    <source>
        <dbReference type="Google" id="ProtNLM"/>
    </source>
</evidence>
<sequence>MVSTEGVERVVEELSNNVEENCTWIECSTLAAIYVEANQFEKAEAFLRKLESDKMPRKHEAYHSLISLYAGTSNRAESLIRLKDFKGLKKCFKVWEYSCSVYDTRLADNVIRGYLSGDLLEEAELVFDKAMKRCKGPFAISWERFMVYYLKKLRIDLALKRMEAGQFCRILKNNNPLDSNAYRTLLKAYIVSGKVAPNMWQRLAKDGIELSQELQDLLVNVCPE</sequence>
<reference evidence="2 3" key="1">
    <citation type="journal article" date="2019" name="Genome Biol. Evol.">
        <title>Insights into the evolution of the New World diploid cottons (Gossypium, subgenus Houzingenia) based on genome sequencing.</title>
        <authorList>
            <person name="Grover C.E."/>
            <person name="Arick M.A. 2nd"/>
            <person name="Thrash A."/>
            <person name="Conover J.L."/>
            <person name="Sanders W.S."/>
            <person name="Peterson D.G."/>
            <person name="Frelichowski J.E."/>
            <person name="Scheffler J.A."/>
            <person name="Scheffler B.E."/>
            <person name="Wendel J.F."/>
        </authorList>
    </citation>
    <scope>NUCLEOTIDE SEQUENCE [LARGE SCALE GENOMIC DNA]</scope>
    <source>
        <strain evidence="2">157</strain>
        <tissue evidence="2">Leaf</tissue>
    </source>
</reference>
<dbReference type="Gene3D" id="1.25.40.10">
    <property type="entry name" value="Tetratricopeptide repeat domain"/>
    <property type="match status" value="1"/>
</dbReference>
<dbReference type="InterPro" id="IPR011990">
    <property type="entry name" value="TPR-like_helical_dom_sf"/>
</dbReference>
<dbReference type="EMBL" id="JABEZX010000008">
    <property type="protein sequence ID" value="MBA0563029.1"/>
    <property type="molecule type" value="Genomic_DNA"/>
</dbReference>
<protein>
    <recommendedName>
        <fullName evidence="4">Suppressor of forked domain-containing protein</fullName>
    </recommendedName>
</protein>
<keyword evidence="3" id="KW-1185">Reference proteome</keyword>
<comment type="caution">
    <text evidence="2">The sequence shown here is derived from an EMBL/GenBank/DDBJ whole genome shotgun (WGS) entry which is preliminary data.</text>
</comment>
<dbReference type="PANTHER" id="PTHR45717:SF8">
    <property type="entry name" value="OS01G0301000 PROTEIN"/>
    <property type="match status" value="1"/>
</dbReference>
<dbReference type="Proteomes" id="UP000593572">
    <property type="component" value="Unassembled WGS sequence"/>
</dbReference>
<dbReference type="PANTHER" id="PTHR45717">
    <property type="entry name" value="OS12G0527900 PROTEIN"/>
    <property type="match status" value="1"/>
</dbReference>